<reference evidence="3 4" key="1">
    <citation type="submission" date="2016-04" db="EMBL/GenBank/DDBJ databases">
        <title>Complete genome sequence of natural rubber-degrading, novel Gram-negative bacterium, Rhizobacter gummiphilus strain NS21.</title>
        <authorList>
            <person name="Tabata M."/>
            <person name="Kasai D."/>
            <person name="Fukuda M."/>
        </authorList>
    </citation>
    <scope>NUCLEOTIDE SEQUENCE [LARGE SCALE GENOMIC DNA]</scope>
    <source>
        <strain evidence="3 4">NS21</strain>
    </source>
</reference>
<dbReference type="KEGG" id="rgu:A4W93_28580"/>
<sequence>MKTSDRTLGSPADLAQLQRLRQARAEAAERRVFAQRRACDEARAEVEAQARRIEAERERVRRHALHRVGEGAASLPRFQALDAAFREDLDDNRDRAEYDLIDRQETLADELSALRERQGEWQREQVRRDAVSDALARSRAAVGLSRERAAESEAEDTRRGTPFHPLARTSR</sequence>
<keyword evidence="1" id="KW-0175">Coiled coil</keyword>
<evidence type="ECO:0000256" key="1">
    <source>
        <dbReference type="SAM" id="Coils"/>
    </source>
</evidence>
<dbReference type="EMBL" id="CP015118">
    <property type="protein sequence ID" value="ARN23533.1"/>
    <property type="molecule type" value="Genomic_DNA"/>
</dbReference>
<dbReference type="RefSeq" id="WP_085753859.1">
    <property type="nucleotide sequence ID" value="NZ_BSPR01000017.1"/>
</dbReference>
<feature type="coiled-coil region" evidence="1">
    <location>
        <begin position="17"/>
        <end position="63"/>
    </location>
</feature>
<feature type="region of interest" description="Disordered" evidence="2">
    <location>
        <begin position="139"/>
        <end position="171"/>
    </location>
</feature>
<proteinExistence type="predicted"/>
<dbReference type="STRING" id="946333.A4W93_28580"/>
<evidence type="ECO:0000313" key="4">
    <source>
        <dbReference type="Proteomes" id="UP000193427"/>
    </source>
</evidence>
<dbReference type="Proteomes" id="UP000193427">
    <property type="component" value="Chromosome"/>
</dbReference>
<accession>A0A1W6LH40</accession>
<name>A0A1W6LH40_9BURK</name>
<dbReference type="AlphaFoldDB" id="A0A1W6LH40"/>
<organism evidence="3 4">
    <name type="scientific">Piscinibacter gummiphilus</name>
    <dbReference type="NCBI Taxonomy" id="946333"/>
    <lineage>
        <taxon>Bacteria</taxon>
        <taxon>Pseudomonadati</taxon>
        <taxon>Pseudomonadota</taxon>
        <taxon>Betaproteobacteria</taxon>
        <taxon>Burkholderiales</taxon>
        <taxon>Sphaerotilaceae</taxon>
        <taxon>Piscinibacter</taxon>
    </lineage>
</organism>
<keyword evidence="4" id="KW-1185">Reference proteome</keyword>
<gene>
    <name evidence="3" type="ORF">A4W93_28580</name>
</gene>
<feature type="compositionally biased region" description="Basic and acidic residues" evidence="2">
    <location>
        <begin position="145"/>
        <end position="159"/>
    </location>
</feature>
<evidence type="ECO:0000256" key="2">
    <source>
        <dbReference type="SAM" id="MobiDB-lite"/>
    </source>
</evidence>
<evidence type="ECO:0000313" key="3">
    <source>
        <dbReference type="EMBL" id="ARN23533.1"/>
    </source>
</evidence>
<protein>
    <submittedName>
        <fullName evidence="3">Uncharacterized protein</fullName>
    </submittedName>
</protein>